<keyword evidence="2" id="KW-1185">Reference proteome</keyword>
<dbReference type="Proteomes" id="UP001151760">
    <property type="component" value="Unassembled WGS sequence"/>
</dbReference>
<evidence type="ECO:0000313" key="1">
    <source>
        <dbReference type="EMBL" id="GJU00880.1"/>
    </source>
</evidence>
<name>A0ABQ5IMH0_9ASTR</name>
<keyword evidence="1" id="KW-0548">Nucleotidyltransferase</keyword>
<protein>
    <submittedName>
        <fullName evidence="1">Reverse transcriptase domain-containing protein</fullName>
    </submittedName>
</protein>
<evidence type="ECO:0000313" key="2">
    <source>
        <dbReference type="Proteomes" id="UP001151760"/>
    </source>
</evidence>
<gene>
    <name evidence="1" type="ORF">Tco_1111218</name>
</gene>
<accession>A0ABQ5IMH0</accession>
<keyword evidence="1" id="KW-0808">Transferase</keyword>
<proteinExistence type="predicted"/>
<dbReference type="GO" id="GO:0003964">
    <property type="term" value="F:RNA-directed DNA polymerase activity"/>
    <property type="evidence" value="ECO:0007669"/>
    <property type="project" value="UniProtKB-KW"/>
</dbReference>
<keyword evidence="1" id="KW-0695">RNA-directed DNA polymerase</keyword>
<dbReference type="PANTHER" id="PTHR45835">
    <property type="entry name" value="YALI0A06105P"/>
    <property type="match status" value="1"/>
</dbReference>
<organism evidence="1 2">
    <name type="scientific">Tanacetum coccineum</name>
    <dbReference type="NCBI Taxonomy" id="301880"/>
    <lineage>
        <taxon>Eukaryota</taxon>
        <taxon>Viridiplantae</taxon>
        <taxon>Streptophyta</taxon>
        <taxon>Embryophyta</taxon>
        <taxon>Tracheophyta</taxon>
        <taxon>Spermatophyta</taxon>
        <taxon>Magnoliopsida</taxon>
        <taxon>eudicotyledons</taxon>
        <taxon>Gunneridae</taxon>
        <taxon>Pentapetalae</taxon>
        <taxon>asterids</taxon>
        <taxon>campanulids</taxon>
        <taxon>Asterales</taxon>
        <taxon>Asteraceae</taxon>
        <taxon>Asteroideae</taxon>
        <taxon>Anthemideae</taxon>
        <taxon>Anthemidinae</taxon>
        <taxon>Tanacetum</taxon>
    </lineage>
</organism>
<reference evidence="1" key="2">
    <citation type="submission" date="2022-01" db="EMBL/GenBank/DDBJ databases">
        <authorList>
            <person name="Yamashiro T."/>
            <person name="Shiraishi A."/>
            <person name="Satake H."/>
            <person name="Nakayama K."/>
        </authorList>
    </citation>
    <scope>NUCLEOTIDE SEQUENCE</scope>
</reference>
<comment type="caution">
    <text evidence="1">The sequence shown here is derived from an EMBL/GenBank/DDBJ whole genome shotgun (WGS) entry which is preliminary data.</text>
</comment>
<dbReference type="PANTHER" id="PTHR45835:SF99">
    <property type="entry name" value="CHROMO DOMAIN-CONTAINING PROTEIN-RELATED"/>
    <property type="match status" value="1"/>
</dbReference>
<reference evidence="1" key="1">
    <citation type="journal article" date="2022" name="Int. J. Mol. Sci.">
        <title>Draft Genome of Tanacetum Coccineum: Genomic Comparison of Closely Related Tanacetum-Family Plants.</title>
        <authorList>
            <person name="Yamashiro T."/>
            <person name="Shiraishi A."/>
            <person name="Nakayama K."/>
            <person name="Satake H."/>
        </authorList>
    </citation>
    <scope>NUCLEOTIDE SEQUENCE</scope>
</reference>
<sequence>MRQRRWLELLNDYDCEIRYHLRKANVVVSSKKEGRDQPLRVRALVMTIDLDLPKQILNAQTEARKPENIKNKDVGGMLVENAKNPEAIRTKKVGTSCGWNSMPQWQELATLLWRFAECDHARVLQIKIFYTSGFQQDVKAEHQRPLGLLIRPKIPEWKWDNITMNSVTKLPKTSQGYNTIWVIVDRLTKSAIFTPMRETDPMENLQEYT</sequence>
<dbReference type="EMBL" id="BQNB010020907">
    <property type="protein sequence ID" value="GJU00880.1"/>
    <property type="molecule type" value="Genomic_DNA"/>
</dbReference>